<protein>
    <submittedName>
        <fullName evidence="2">Large Pro/Ala/Gly-rich protein</fullName>
    </submittedName>
</protein>
<name>F3NFE9_9ACTN</name>
<accession>F3NFE9</accession>
<dbReference type="InterPro" id="IPR027417">
    <property type="entry name" value="P-loop_NTPase"/>
</dbReference>
<comment type="caution">
    <text evidence="2">The sequence shown here is derived from an EMBL/GenBank/DDBJ whole genome shotgun (WGS) entry which is preliminary data.</text>
</comment>
<proteinExistence type="predicted"/>
<dbReference type="EMBL" id="AEYX01000029">
    <property type="protein sequence ID" value="EGG47762.1"/>
    <property type="molecule type" value="Genomic_DNA"/>
</dbReference>
<feature type="region of interest" description="Disordered" evidence="1">
    <location>
        <begin position="926"/>
        <end position="967"/>
    </location>
</feature>
<dbReference type="SUPFAM" id="SSF50494">
    <property type="entry name" value="Trypsin-like serine proteases"/>
    <property type="match status" value="1"/>
</dbReference>
<dbReference type="eggNOG" id="COG0265">
    <property type="taxonomic scope" value="Bacteria"/>
</dbReference>
<keyword evidence="3" id="KW-1185">Reference proteome</keyword>
<dbReference type="AlphaFoldDB" id="F3NFE9"/>
<dbReference type="Gene3D" id="2.40.10.120">
    <property type="match status" value="1"/>
</dbReference>
<evidence type="ECO:0000256" key="1">
    <source>
        <dbReference type="SAM" id="MobiDB-lite"/>
    </source>
</evidence>
<dbReference type="Pfam" id="PF13365">
    <property type="entry name" value="Trypsin_2"/>
    <property type="match status" value="1"/>
</dbReference>
<dbReference type="STRING" id="996637.SGM_1848"/>
<feature type="compositionally biased region" description="Low complexity" evidence="1">
    <location>
        <begin position="933"/>
        <end position="942"/>
    </location>
</feature>
<sequence length="967" mass="100181">MAARDGALTGLHDPAPTADLLVQIFDPVGRPRGTGFAADPEGTLVTSHEAVDGAARLLVRAGDAVTEVTGAAITPLPRLGLALLHTRGLGGPRPLPVAAPRAVGRGAYVRIAAGGWREARVLGTTTVTYTASDGPRLLDGALELALGTAGTDALRPGGGAAGGPVLDAETGAVLGVLGTTLHTAHRTAGFALPLTGADGPLAALLARNAATVPAYGADLNLAGAARLTAAASAPRVPAARPERVPRAEVTRHLETFAAPGAHRPHGAAEATEWAEAAEETKATEGTEAAEGTEAGGAAVLALVGPPGSGRTTELAALAAHRAAGAEASPTLWLRGSDLLAADPSLSAAASRALARAAVPGGCGARTPVASGMPGTPCAEDLRPERLARVAREGGRPLLLLLDAPEEMPDASAERLPEWAAATAAWLRTTGARLILACRPEYWERLGAAFPRALLYGPGTPAGRSLPPCVALGDLSFDEARLVRARHGIPDTALAPADARHPLTLRLLAEVRAECPEPGGRPDRHEILSAHLDLVCLRVAARLTGPAHPRGTAVRRLAAHVAGQVHAAARRCLGPGQGALDEASFALLFSGGATARPGAGPGAPARAGIQVGGDWVPAVLAEGLFVRTGDSHRFAHEELGDWLQGMHLDVEAALDALVLRGASYSAASRTEWYGAARPADGPAGSPPVPPAPSVPPHRIGPVVEALLLLARDRGTAELTYQLGRLVDALEVLMPAEPLAADLRPPPGTPLWWALRLLAETLLRVPDATPYTAVLDRLARRILARYAQARPVPAELGPPLWEAVRLRAAERFDLLRRLVVTDPAPGAPGDPACPRFLDAAARLLTADPAAVQPQLTRWFEDDRPLPATPHATVATAAQALLYTHRHGALDHLTEALADSAHPRGEELLAVLAEEEPSAMRRAVERWERDERPARRAAAVRYAPRARAREAGRALPHRTSPALPAGAATR</sequence>
<evidence type="ECO:0000313" key="3">
    <source>
        <dbReference type="Proteomes" id="UP000003022"/>
    </source>
</evidence>
<reference evidence="2 3" key="1">
    <citation type="journal article" date="2011" name="J. Bacteriol.">
        <title>Draft genome sequence of the marine bacterium Streptomyces griseoaurantiacus M045, which produces novel manumycin-type antibiotics with a pABA core component.</title>
        <authorList>
            <person name="Li F."/>
            <person name="Jiang P."/>
            <person name="Zheng H."/>
            <person name="Wang S."/>
            <person name="Zhao G."/>
            <person name="Qin S."/>
            <person name="Liu Z."/>
        </authorList>
    </citation>
    <scope>NUCLEOTIDE SEQUENCE [LARGE SCALE GENOMIC DNA]</scope>
    <source>
        <strain evidence="2 3">M045</strain>
    </source>
</reference>
<organism evidence="2 3">
    <name type="scientific">Streptomyces griseoaurantiacus M045</name>
    <dbReference type="NCBI Taxonomy" id="996637"/>
    <lineage>
        <taxon>Bacteria</taxon>
        <taxon>Bacillati</taxon>
        <taxon>Actinomycetota</taxon>
        <taxon>Actinomycetes</taxon>
        <taxon>Kitasatosporales</taxon>
        <taxon>Streptomycetaceae</taxon>
        <taxon>Streptomyces</taxon>
        <taxon>Streptomyces aurantiacus group</taxon>
    </lineage>
</organism>
<dbReference type="eggNOG" id="COG5635">
    <property type="taxonomic scope" value="Bacteria"/>
</dbReference>
<dbReference type="RefSeq" id="WP_006139481.1">
    <property type="nucleotide sequence ID" value="NZ_AEYX01000029.1"/>
</dbReference>
<dbReference type="SUPFAM" id="SSF52540">
    <property type="entry name" value="P-loop containing nucleoside triphosphate hydrolases"/>
    <property type="match status" value="1"/>
</dbReference>
<evidence type="ECO:0000313" key="2">
    <source>
        <dbReference type="EMBL" id="EGG47762.1"/>
    </source>
</evidence>
<dbReference type="Proteomes" id="UP000003022">
    <property type="component" value="Unassembled WGS sequence"/>
</dbReference>
<dbReference type="InterPro" id="IPR009003">
    <property type="entry name" value="Peptidase_S1_PA"/>
</dbReference>
<gene>
    <name evidence="2" type="ORF">SGM_1848</name>
</gene>